<evidence type="ECO:0000313" key="9">
    <source>
        <dbReference type="Proteomes" id="UP000781958"/>
    </source>
</evidence>
<evidence type="ECO:0000256" key="6">
    <source>
        <dbReference type="SAM" id="MobiDB-lite"/>
    </source>
</evidence>
<keyword evidence="4" id="KW-0378">Hydrolase</keyword>
<dbReference type="RefSeq" id="WP_209766114.1">
    <property type="nucleotide sequence ID" value="NZ_JAGINP010000006.1"/>
</dbReference>
<dbReference type="InterPro" id="IPR016193">
    <property type="entry name" value="Cytidine_deaminase-like"/>
</dbReference>
<evidence type="ECO:0000259" key="7">
    <source>
        <dbReference type="PROSITE" id="PS51747"/>
    </source>
</evidence>
<feature type="region of interest" description="Disordered" evidence="6">
    <location>
        <begin position="1"/>
        <end position="24"/>
    </location>
</feature>
<dbReference type="InterPro" id="IPR016192">
    <property type="entry name" value="APOBEC/CMP_deaminase_Zn-bd"/>
</dbReference>
<dbReference type="PROSITE" id="PS00903">
    <property type="entry name" value="CYT_DCMP_DEAMINASES_1"/>
    <property type="match status" value="1"/>
</dbReference>
<dbReference type="SUPFAM" id="SSF53927">
    <property type="entry name" value="Cytidine deaminase-like"/>
    <property type="match status" value="1"/>
</dbReference>
<dbReference type="Gene3D" id="3.40.140.10">
    <property type="entry name" value="Cytidine Deaminase, domain 2"/>
    <property type="match status" value="1"/>
</dbReference>
<dbReference type="PROSITE" id="PS51747">
    <property type="entry name" value="CYT_DCMP_DEAMINASES_2"/>
    <property type="match status" value="1"/>
</dbReference>
<reference evidence="8 9" key="1">
    <citation type="submission" date="2021-03" db="EMBL/GenBank/DDBJ databases">
        <title>Genomic Encyclopedia of Type Strains, Phase III (KMG-III): the genomes of soil and plant-associated and newly described type strains.</title>
        <authorList>
            <person name="Whitman W."/>
        </authorList>
    </citation>
    <scope>NUCLEOTIDE SEQUENCE [LARGE SCALE GENOMIC DNA]</scope>
    <source>
        <strain evidence="8 9">IMMIB AFH-6</strain>
    </source>
</reference>
<evidence type="ECO:0000256" key="5">
    <source>
        <dbReference type="ARBA" id="ARBA00022833"/>
    </source>
</evidence>
<evidence type="ECO:0000256" key="4">
    <source>
        <dbReference type="ARBA" id="ARBA00022801"/>
    </source>
</evidence>
<dbReference type="Pfam" id="PF00383">
    <property type="entry name" value="dCMP_cyt_deam_1"/>
    <property type="match status" value="1"/>
</dbReference>
<accession>A0ABS4SI51</accession>
<comment type="caution">
    <text evidence="8">The sequence shown here is derived from an EMBL/GenBank/DDBJ whole genome shotgun (WGS) entry which is preliminary data.</text>
</comment>
<dbReference type="PANTHER" id="PTHR11086:SF18">
    <property type="entry name" value="DEOXYCYTIDYLATE DEAMINASE"/>
    <property type="match status" value="1"/>
</dbReference>
<evidence type="ECO:0000256" key="1">
    <source>
        <dbReference type="ARBA" id="ARBA00001947"/>
    </source>
</evidence>
<proteinExistence type="inferred from homology"/>
<comment type="similarity">
    <text evidence="2">Belongs to the cytidine and deoxycytidylate deaminase family.</text>
</comment>
<dbReference type="InterPro" id="IPR027417">
    <property type="entry name" value="P-loop_NTPase"/>
</dbReference>
<dbReference type="InterPro" id="IPR015517">
    <property type="entry name" value="dCMP_deaminase-rel"/>
</dbReference>
<keyword evidence="3" id="KW-0479">Metal-binding</keyword>
<keyword evidence="9" id="KW-1185">Reference proteome</keyword>
<dbReference type="Proteomes" id="UP000781958">
    <property type="component" value="Unassembled WGS sequence"/>
</dbReference>
<evidence type="ECO:0000256" key="2">
    <source>
        <dbReference type="ARBA" id="ARBA00006576"/>
    </source>
</evidence>
<dbReference type="InterPro" id="IPR002125">
    <property type="entry name" value="CMP_dCMP_dom"/>
</dbReference>
<name>A0ABS4SI51_9PROT</name>
<dbReference type="EMBL" id="JAGINP010000006">
    <property type="protein sequence ID" value="MBP2292239.1"/>
    <property type="molecule type" value="Genomic_DNA"/>
</dbReference>
<comment type="cofactor">
    <cofactor evidence="1">
        <name>Zn(2+)</name>
        <dbReference type="ChEBI" id="CHEBI:29105"/>
    </cofactor>
</comment>
<dbReference type="InterPro" id="IPR035105">
    <property type="entry name" value="Deoxycytidylate_deaminase_dom"/>
</dbReference>
<organism evidence="8 9">
    <name type="scientific">Azospirillum rugosum</name>
    <dbReference type="NCBI Taxonomy" id="416170"/>
    <lineage>
        <taxon>Bacteria</taxon>
        <taxon>Pseudomonadati</taxon>
        <taxon>Pseudomonadota</taxon>
        <taxon>Alphaproteobacteria</taxon>
        <taxon>Rhodospirillales</taxon>
        <taxon>Azospirillaceae</taxon>
        <taxon>Azospirillum</taxon>
    </lineage>
</organism>
<feature type="domain" description="CMP/dCMP-type deaminase" evidence="7">
    <location>
        <begin position="278"/>
        <end position="456"/>
    </location>
</feature>
<dbReference type="PANTHER" id="PTHR11086">
    <property type="entry name" value="DEOXYCYTIDYLATE DEAMINASE-RELATED"/>
    <property type="match status" value="1"/>
</dbReference>
<dbReference type="CDD" id="cd01286">
    <property type="entry name" value="deoxycytidylate_deaminase"/>
    <property type="match status" value="1"/>
</dbReference>
<gene>
    <name evidence="8" type="ORF">J2851_002009</name>
</gene>
<dbReference type="Gene3D" id="3.40.50.300">
    <property type="entry name" value="P-loop containing nucleotide triphosphate hydrolases"/>
    <property type="match status" value="1"/>
</dbReference>
<keyword evidence="5" id="KW-0862">Zinc</keyword>
<protein>
    <submittedName>
        <fullName evidence="8">Deoxycytidylate deaminase</fullName>
    </submittedName>
</protein>
<evidence type="ECO:0000313" key="8">
    <source>
        <dbReference type="EMBL" id="MBP2292239.1"/>
    </source>
</evidence>
<sequence length="564" mass="62660">MSNTAVNLNTSPVSRSVGNAQSPQQTIKEASSNELFFALVGPAGAGCSRAAERLMKVLETTAIDGNRFKFCRIKASDLITEWAQRTGKALPNGDRKTIDRVTAYQDLGDMMRREMGEAAIALEAIAAIRAKRAEFMDTKVNPSEPVTPDNMPRAYIVDSLKNPAEVRLLREVYGDAFILVGVVCEEREREERLLNAFYTIPEQATQGKHARDMVRKLMSRDAGENQGDHGQHVTDTFHESDYFIDNSEDDKKNEKPFLNEEFGRLIEVITHSEVKRPRIEETAMHMAYSAQLRSYCLSRQVGACLIDSSGNILATGTNEVPRAGGGVYGERHDHDDNRCYFADFGGCSNNRVQNAIIEEVIEAATGKTRETDVAGVDALTKKLRSTALGGLIEFSRAVHAEMDAILSAARTGASLVGSRLFVTTFPCHYCARHIVTAGVSEVHYIEPYPKSRALDLHKDSITTETSGWMSPEEFDSPRIAKFQNERATEQGRQSVESEPGNKGKVLFRPFIGVAPRLYQRVFLKDRPYKDKVTGKFGIGSPKGSNPWQLHRVSYADLEVRLVDQ</sequence>
<dbReference type="NCBIfam" id="NF041025">
    <property type="entry name" value="antiphage_deaminase"/>
    <property type="match status" value="1"/>
</dbReference>
<evidence type="ECO:0000256" key="3">
    <source>
        <dbReference type="ARBA" id="ARBA00022723"/>
    </source>
</evidence>